<keyword evidence="2" id="KW-0732">Signal</keyword>
<protein>
    <submittedName>
        <fullName evidence="5">Uncharacterized protein</fullName>
    </submittedName>
</protein>
<evidence type="ECO:0000313" key="5">
    <source>
        <dbReference type="EMBL" id="SEP83059.1"/>
    </source>
</evidence>
<keyword evidence="1" id="KW-0472">Membrane</keyword>
<sequence>MLKKLLFLLLPILSFSQNVILSDNAKVSILTCGTAPVSYAMYGHTGIRITDYINQIDVVYNYGAFDFTTPNFMLKFVKGDLQYFVTNENYYDFEYNYKLDGRSIVEQELNLSKEQKQQLLNELNSSLTSEERFYTYKFIDKNCTTMVVDKINKILGSEVLKQPKSDQSYRDILYPYMSDFYMKLGIQIMFGTKVDQPATRLFLPLELEKVLETTEYNGQKLAKPTKVLNEETVTTPFSFVNSIYSLIAAIVILIVLNKKGIQITYFIFAGLLGLFFCLVGLYSLHQEILWNYNALLFNPLLLVFAFYYWKNNTQKIILFGQICIAFTLIYLAYIVAKVQLLVVLPIIALHLFWLIKIVLKEKKK</sequence>
<feature type="transmembrane region" description="Helical" evidence="1">
    <location>
        <begin position="290"/>
        <end position="309"/>
    </location>
</feature>
<dbReference type="InterPro" id="IPR057436">
    <property type="entry name" value="5TMH_Lnb"/>
</dbReference>
<evidence type="ECO:0000256" key="1">
    <source>
        <dbReference type="SAM" id="Phobius"/>
    </source>
</evidence>
<dbReference type="RefSeq" id="WP_091466648.1">
    <property type="nucleotide sequence ID" value="NZ_FOEI01000002.1"/>
</dbReference>
<dbReference type="EMBL" id="FOEI01000002">
    <property type="protein sequence ID" value="SEP83059.1"/>
    <property type="molecule type" value="Genomic_DNA"/>
</dbReference>
<gene>
    <name evidence="5" type="ORF">SAMN05444005_102462</name>
</gene>
<feature type="transmembrane region" description="Helical" evidence="1">
    <location>
        <begin position="263"/>
        <end position="284"/>
    </location>
</feature>
<evidence type="ECO:0000259" key="3">
    <source>
        <dbReference type="Pfam" id="PF13387"/>
    </source>
</evidence>
<name>A0A1H9B2H4_9FLAO</name>
<proteinExistence type="predicted"/>
<feature type="transmembrane region" description="Helical" evidence="1">
    <location>
        <begin position="316"/>
        <end position="334"/>
    </location>
</feature>
<organism evidence="5 6">
    <name type="scientific">Flavobacterium urocaniciphilum</name>
    <dbReference type="NCBI Taxonomy" id="1299341"/>
    <lineage>
        <taxon>Bacteria</taxon>
        <taxon>Pseudomonadati</taxon>
        <taxon>Bacteroidota</taxon>
        <taxon>Flavobacteriia</taxon>
        <taxon>Flavobacteriales</taxon>
        <taxon>Flavobacteriaceae</taxon>
        <taxon>Flavobacterium</taxon>
    </lineage>
</organism>
<feature type="domain" description="Lnb-like transmembrane" evidence="4">
    <location>
        <begin position="230"/>
        <end position="358"/>
    </location>
</feature>
<evidence type="ECO:0000259" key="4">
    <source>
        <dbReference type="Pfam" id="PF25221"/>
    </source>
</evidence>
<keyword evidence="6" id="KW-1185">Reference proteome</keyword>
<accession>A0A1H9B2H4</accession>
<keyword evidence="1" id="KW-0812">Transmembrane</keyword>
<dbReference type="STRING" id="1299341.SAMN05444005_102462"/>
<keyword evidence="1" id="KW-1133">Transmembrane helix</keyword>
<feature type="transmembrane region" description="Helical" evidence="1">
    <location>
        <begin position="340"/>
        <end position="359"/>
    </location>
</feature>
<dbReference type="OrthoDB" id="319167at2"/>
<evidence type="ECO:0000313" key="6">
    <source>
        <dbReference type="Proteomes" id="UP000198648"/>
    </source>
</evidence>
<dbReference type="InterPro" id="IPR025178">
    <property type="entry name" value="Lnb_N"/>
</dbReference>
<feature type="chain" id="PRO_5011559857" evidence="2">
    <location>
        <begin position="22"/>
        <end position="364"/>
    </location>
</feature>
<dbReference type="Pfam" id="PF25221">
    <property type="entry name" value="5TMH_Lnb"/>
    <property type="match status" value="1"/>
</dbReference>
<dbReference type="AlphaFoldDB" id="A0A1H9B2H4"/>
<dbReference type="Proteomes" id="UP000198648">
    <property type="component" value="Unassembled WGS sequence"/>
</dbReference>
<feature type="signal peptide" evidence="2">
    <location>
        <begin position="1"/>
        <end position="21"/>
    </location>
</feature>
<evidence type="ECO:0000256" key="2">
    <source>
        <dbReference type="SAM" id="SignalP"/>
    </source>
</evidence>
<feature type="transmembrane region" description="Helical" evidence="1">
    <location>
        <begin position="237"/>
        <end position="256"/>
    </location>
</feature>
<reference evidence="5 6" key="1">
    <citation type="submission" date="2016-10" db="EMBL/GenBank/DDBJ databases">
        <authorList>
            <person name="de Groot N.N."/>
        </authorList>
    </citation>
    <scope>NUCLEOTIDE SEQUENCE [LARGE SCALE GENOMIC DNA]</scope>
    <source>
        <strain evidence="5 6">DSM 27078</strain>
    </source>
</reference>
<feature type="domain" description="Lnb N-terminal periplasmic" evidence="3">
    <location>
        <begin position="23"/>
        <end position="156"/>
    </location>
</feature>
<dbReference type="Pfam" id="PF13387">
    <property type="entry name" value="Lnb_N"/>
    <property type="match status" value="1"/>
</dbReference>